<gene>
    <name evidence="3" type="ORF">FC26_GL000925</name>
</gene>
<dbReference type="CDD" id="cd03392">
    <property type="entry name" value="PAP2_like_2"/>
    <property type="match status" value="1"/>
</dbReference>
<feature type="domain" description="Phosphatidic acid phosphatase type 2/haloperoxidase" evidence="2">
    <location>
        <begin position="90"/>
        <end position="203"/>
    </location>
</feature>
<evidence type="ECO:0000259" key="2">
    <source>
        <dbReference type="SMART" id="SM00014"/>
    </source>
</evidence>
<evidence type="ECO:0000313" key="3">
    <source>
        <dbReference type="EMBL" id="KRM60290.1"/>
    </source>
</evidence>
<keyword evidence="4" id="KW-1185">Reference proteome</keyword>
<dbReference type="AlphaFoldDB" id="A0A0R2A1H3"/>
<dbReference type="EMBL" id="AYYY01000070">
    <property type="protein sequence ID" value="KRM60290.1"/>
    <property type="molecule type" value="Genomic_DNA"/>
</dbReference>
<feature type="transmembrane region" description="Helical" evidence="1">
    <location>
        <begin position="132"/>
        <end position="153"/>
    </location>
</feature>
<feature type="transmembrane region" description="Helical" evidence="1">
    <location>
        <begin position="91"/>
        <end position="112"/>
    </location>
</feature>
<evidence type="ECO:0000313" key="4">
    <source>
        <dbReference type="Proteomes" id="UP000051733"/>
    </source>
</evidence>
<name>A0A0R2A1H3_9LACO</name>
<dbReference type="InterPro" id="IPR000326">
    <property type="entry name" value="PAP2/HPO"/>
</dbReference>
<sequence>MNDTRRPNLWEWGLLGISLVLFVTLTIGITTHAQWVINLDRLIIRAVRFPQTPWKNLIVSWYTTFFNPVPLIIFILAGTLILFIEHYYRAMFFFLFTPVLGTILNSVIKALVKRPRPSFDPLMHYGGYSFPSGHSSGAVLVLGCVMVLISSFMIKRQRCYVINIVIFIFILLVGYSRIYVGVHYPSDVLAGFCLGYIVVFVGQTVFGYHHSPRHHQL</sequence>
<proteinExistence type="predicted"/>
<reference evidence="3 4" key="1">
    <citation type="journal article" date="2015" name="Genome Announc.">
        <title>Expanding the biotechnology potential of lactobacilli through comparative genomics of 213 strains and associated genera.</title>
        <authorList>
            <person name="Sun Z."/>
            <person name="Harris H.M."/>
            <person name="McCann A."/>
            <person name="Guo C."/>
            <person name="Argimon S."/>
            <person name="Zhang W."/>
            <person name="Yang X."/>
            <person name="Jeffery I.B."/>
            <person name="Cooney J.C."/>
            <person name="Kagawa T.F."/>
            <person name="Liu W."/>
            <person name="Song Y."/>
            <person name="Salvetti E."/>
            <person name="Wrobel A."/>
            <person name="Rasinkangas P."/>
            <person name="Parkhill J."/>
            <person name="Rea M.C."/>
            <person name="O'Sullivan O."/>
            <person name="Ritari J."/>
            <person name="Douillard F.P."/>
            <person name="Paul Ross R."/>
            <person name="Yang R."/>
            <person name="Briner A.E."/>
            <person name="Felis G.E."/>
            <person name="de Vos W.M."/>
            <person name="Barrangou R."/>
            <person name="Klaenhammer T.R."/>
            <person name="Caufield P.W."/>
            <person name="Cui Y."/>
            <person name="Zhang H."/>
            <person name="O'Toole P.W."/>
        </authorList>
    </citation>
    <scope>NUCLEOTIDE SEQUENCE [LARGE SCALE GENOMIC DNA]</scope>
    <source>
        <strain evidence="3 4">DSM 20634</strain>
    </source>
</reference>
<dbReference type="RefSeq" id="WP_057781218.1">
    <property type="nucleotide sequence ID" value="NZ_AYYY01000070.1"/>
</dbReference>
<evidence type="ECO:0000256" key="1">
    <source>
        <dbReference type="SAM" id="Phobius"/>
    </source>
</evidence>
<dbReference type="SMART" id="SM00014">
    <property type="entry name" value="acidPPc"/>
    <property type="match status" value="1"/>
</dbReference>
<dbReference type="OrthoDB" id="9789113at2"/>
<feature type="transmembrane region" description="Helical" evidence="1">
    <location>
        <begin position="160"/>
        <end position="182"/>
    </location>
</feature>
<dbReference type="PATRIC" id="fig|1423813.3.peg.951"/>
<dbReference type="InterPro" id="IPR036938">
    <property type="entry name" value="PAP2/HPO_sf"/>
</dbReference>
<dbReference type="PANTHER" id="PTHR14969">
    <property type="entry name" value="SPHINGOSINE-1-PHOSPHATE PHOSPHOHYDROLASE"/>
    <property type="match status" value="1"/>
</dbReference>
<feature type="transmembrane region" description="Helical" evidence="1">
    <location>
        <begin position="188"/>
        <end position="208"/>
    </location>
</feature>
<protein>
    <submittedName>
        <fullName evidence="3">Membrane-associated phospholipid phosphatase</fullName>
    </submittedName>
</protein>
<organism evidence="3 4">
    <name type="scientific">Paucilactobacillus vaccinostercus DSM 20634</name>
    <dbReference type="NCBI Taxonomy" id="1423813"/>
    <lineage>
        <taxon>Bacteria</taxon>
        <taxon>Bacillati</taxon>
        <taxon>Bacillota</taxon>
        <taxon>Bacilli</taxon>
        <taxon>Lactobacillales</taxon>
        <taxon>Lactobacillaceae</taxon>
        <taxon>Paucilactobacillus</taxon>
    </lineage>
</organism>
<dbReference type="Gene3D" id="1.20.144.10">
    <property type="entry name" value="Phosphatidic acid phosphatase type 2/haloperoxidase"/>
    <property type="match status" value="2"/>
</dbReference>
<keyword evidence="1" id="KW-0472">Membrane</keyword>
<comment type="caution">
    <text evidence="3">The sequence shown here is derived from an EMBL/GenBank/DDBJ whole genome shotgun (WGS) entry which is preliminary data.</text>
</comment>
<dbReference type="SUPFAM" id="SSF48317">
    <property type="entry name" value="Acid phosphatase/Vanadium-dependent haloperoxidase"/>
    <property type="match status" value="1"/>
</dbReference>
<keyword evidence="1" id="KW-0812">Transmembrane</keyword>
<keyword evidence="1" id="KW-1133">Transmembrane helix</keyword>
<feature type="transmembrane region" description="Helical" evidence="1">
    <location>
        <begin position="57"/>
        <end position="84"/>
    </location>
</feature>
<dbReference type="Proteomes" id="UP000051733">
    <property type="component" value="Unassembled WGS sequence"/>
</dbReference>
<dbReference type="STRING" id="1423813.FC26_GL000925"/>
<feature type="transmembrane region" description="Helical" evidence="1">
    <location>
        <begin position="12"/>
        <end position="37"/>
    </location>
</feature>
<dbReference type="PANTHER" id="PTHR14969:SF13">
    <property type="entry name" value="AT30094P"/>
    <property type="match status" value="1"/>
</dbReference>
<dbReference type="Pfam" id="PF01569">
    <property type="entry name" value="PAP2"/>
    <property type="match status" value="1"/>
</dbReference>
<accession>A0A0R2A1H3</accession>